<sequence length="74" mass="8754">MVLFSLCRLASFDLPLLSINLGPHLRRIRHAFLPTEEERDAEHLASAADLHELESRIRELDRSKRRRRGPFHHF</sequence>
<dbReference type="EMBL" id="VOSK01000132">
    <property type="protein sequence ID" value="MPR28240.1"/>
    <property type="molecule type" value="Genomic_DNA"/>
</dbReference>
<evidence type="ECO:0000313" key="2">
    <source>
        <dbReference type="Proteomes" id="UP000403266"/>
    </source>
</evidence>
<accession>A0A5N7MNK7</accession>
<gene>
    <name evidence="1" type="ORF">FS320_24530</name>
</gene>
<evidence type="ECO:0000313" key="1">
    <source>
        <dbReference type="EMBL" id="MPR28240.1"/>
    </source>
</evidence>
<reference evidence="1 2" key="1">
    <citation type="journal article" date="2019" name="Syst. Appl. Microbiol.">
        <title>Microvirga tunisiensis sp. nov., a root nodule symbiotic bacterium isolated from Lupinus micranthus and L. luteus grown in Northern Tunisia.</title>
        <authorList>
            <person name="Msaddak A."/>
            <person name="Rejili M."/>
            <person name="Duran D."/>
            <person name="Mars M."/>
            <person name="Palacios J.M."/>
            <person name="Ruiz-Argueso T."/>
            <person name="Rey L."/>
            <person name="Imperial J."/>
        </authorList>
    </citation>
    <scope>NUCLEOTIDE SEQUENCE [LARGE SCALE GENOMIC DNA]</scope>
    <source>
        <strain evidence="1 2">Lmie10</strain>
    </source>
</reference>
<dbReference type="OrthoDB" id="8020778at2"/>
<dbReference type="Proteomes" id="UP000403266">
    <property type="component" value="Unassembled WGS sequence"/>
</dbReference>
<organism evidence="1 2">
    <name type="scientific">Microvirga tunisiensis</name>
    <dbReference type="NCBI Taxonomy" id="2108360"/>
    <lineage>
        <taxon>Bacteria</taxon>
        <taxon>Pseudomonadati</taxon>
        <taxon>Pseudomonadota</taxon>
        <taxon>Alphaproteobacteria</taxon>
        <taxon>Hyphomicrobiales</taxon>
        <taxon>Methylobacteriaceae</taxon>
        <taxon>Microvirga</taxon>
    </lineage>
</organism>
<keyword evidence="2" id="KW-1185">Reference proteome</keyword>
<name>A0A5N7MNK7_9HYPH</name>
<dbReference type="AlphaFoldDB" id="A0A5N7MNK7"/>
<comment type="caution">
    <text evidence="1">The sequence shown here is derived from an EMBL/GenBank/DDBJ whole genome shotgun (WGS) entry which is preliminary data.</text>
</comment>
<protein>
    <submittedName>
        <fullName evidence="1">DUF3563 domain-containing protein</fullName>
    </submittedName>
</protein>
<proteinExistence type="predicted"/>